<evidence type="ECO:0000313" key="1">
    <source>
        <dbReference type="EMBL" id="KJC64554.1"/>
    </source>
</evidence>
<reference evidence="1 2" key="1">
    <citation type="journal article" date="2001" name="Int. J. Syst. Evol. Microbiol.">
        <title>Agreia bicolorata gen. nov., sp. nov., to accommodate actinobacteria isolated from narrow reed grass infected by the nematode Heteroanguina graminophila.</title>
        <authorList>
            <person name="Evtushenko L.I."/>
            <person name="Dorofeeva L.V."/>
            <person name="Dobrovolskaya T.G."/>
            <person name="Streshinskaya G.M."/>
            <person name="Subbotin S.A."/>
            <person name="Tiedje J.M."/>
        </authorList>
    </citation>
    <scope>NUCLEOTIDE SEQUENCE [LARGE SCALE GENOMIC DNA]</scope>
    <source>
        <strain evidence="1 2">VKM Ac-1804</strain>
    </source>
</reference>
<proteinExistence type="predicted"/>
<name>A0ABR5CG19_9MICO</name>
<sequence>MRWLRKHPTMALAAACVILLVGIVATGLALSSSVNSLTVDDVTTEVTSGMDELQAQLSAPSIVSAADTIRTEPCPDGGKGTLVAVERSIVVVDGFDLNGWVRELSATYSAKEGWSATLDSALGPSTLTLANRSLMLFTLDAFTAEQPQRLVMKATSRCSTVD</sequence>
<organism evidence="1 2">
    <name type="scientific">Agreia bicolorata</name>
    <dbReference type="NCBI Taxonomy" id="110935"/>
    <lineage>
        <taxon>Bacteria</taxon>
        <taxon>Bacillati</taxon>
        <taxon>Actinomycetota</taxon>
        <taxon>Actinomycetes</taxon>
        <taxon>Micrococcales</taxon>
        <taxon>Microbacteriaceae</taxon>
        <taxon>Agreia</taxon>
    </lineage>
</organism>
<gene>
    <name evidence="1" type="ORF">TZ00_09290</name>
</gene>
<comment type="caution">
    <text evidence="1">The sequence shown here is derived from an EMBL/GenBank/DDBJ whole genome shotgun (WGS) entry which is preliminary data.</text>
</comment>
<keyword evidence="2" id="KW-1185">Reference proteome</keyword>
<evidence type="ECO:0000313" key="2">
    <source>
        <dbReference type="Proteomes" id="UP000032503"/>
    </source>
</evidence>
<dbReference type="Proteomes" id="UP000032503">
    <property type="component" value="Unassembled WGS sequence"/>
</dbReference>
<protein>
    <submittedName>
        <fullName evidence="1">Uncharacterized protein</fullName>
    </submittedName>
</protein>
<accession>A0ABR5CG19</accession>
<dbReference type="RefSeq" id="WP_044441051.1">
    <property type="nucleotide sequence ID" value="NZ_JYFC01000003.1"/>
</dbReference>
<dbReference type="EMBL" id="JYFC01000003">
    <property type="protein sequence ID" value="KJC64554.1"/>
    <property type="molecule type" value="Genomic_DNA"/>
</dbReference>